<feature type="compositionally biased region" description="Low complexity" evidence="1">
    <location>
        <begin position="270"/>
        <end position="290"/>
    </location>
</feature>
<organism evidence="2 3">
    <name type="scientific">Mucor saturninus</name>
    <dbReference type="NCBI Taxonomy" id="64648"/>
    <lineage>
        <taxon>Eukaryota</taxon>
        <taxon>Fungi</taxon>
        <taxon>Fungi incertae sedis</taxon>
        <taxon>Mucoromycota</taxon>
        <taxon>Mucoromycotina</taxon>
        <taxon>Mucoromycetes</taxon>
        <taxon>Mucorales</taxon>
        <taxon>Mucorineae</taxon>
        <taxon>Mucoraceae</taxon>
        <taxon>Mucor</taxon>
    </lineage>
</organism>
<dbReference type="OrthoDB" id="2283849at2759"/>
<evidence type="ECO:0000256" key="1">
    <source>
        <dbReference type="SAM" id="MobiDB-lite"/>
    </source>
</evidence>
<feature type="compositionally biased region" description="Low complexity" evidence="1">
    <location>
        <begin position="168"/>
        <end position="178"/>
    </location>
</feature>
<feature type="compositionally biased region" description="Polar residues" evidence="1">
    <location>
        <begin position="94"/>
        <end position="103"/>
    </location>
</feature>
<keyword evidence="3" id="KW-1185">Reference proteome</keyword>
<feature type="compositionally biased region" description="Polar residues" evidence="1">
    <location>
        <begin position="364"/>
        <end position="374"/>
    </location>
</feature>
<feature type="region of interest" description="Disordered" evidence="1">
    <location>
        <begin position="89"/>
        <end position="130"/>
    </location>
</feature>
<reference evidence="2" key="1">
    <citation type="submission" date="2020-12" db="EMBL/GenBank/DDBJ databases">
        <title>Metabolic potential, ecology and presence of endohyphal bacteria is reflected in genomic diversity of Mucoromycotina.</title>
        <authorList>
            <person name="Muszewska A."/>
            <person name="Okrasinska A."/>
            <person name="Steczkiewicz K."/>
            <person name="Drgas O."/>
            <person name="Orlowska M."/>
            <person name="Perlinska-Lenart U."/>
            <person name="Aleksandrzak-Piekarczyk T."/>
            <person name="Szatraj K."/>
            <person name="Zielenkiewicz U."/>
            <person name="Pilsyk S."/>
            <person name="Malc E."/>
            <person name="Mieczkowski P."/>
            <person name="Kruszewska J.S."/>
            <person name="Biernat P."/>
            <person name="Pawlowska J."/>
        </authorList>
    </citation>
    <scope>NUCLEOTIDE SEQUENCE</scope>
    <source>
        <strain evidence="2">WA0000017839</strain>
    </source>
</reference>
<proteinExistence type="predicted"/>
<protein>
    <submittedName>
        <fullName evidence="2">Uncharacterized protein</fullName>
    </submittedName>
</protein>
<name>A0A8H7QQW6_9FUNG</name>
<dbReference type="EMBL" id="JAEPRD010000134">
    <property type="protein sequence ID" value="KAG2197132.1"/>
    <property type="molecule type" value="Genomic_DNA"/>
</dbReference>
<dbReference type="AlphaFoldDB" id="A0A8H7QQW6"/>
<feature type="region of interest" description="Disordered" evidence="1">
    <location>
        <begin position="250"/>
        <end position="307"/>
    </location>
</feature>
<dbReference type="Proteomes" id="UP000603453">
    <property type="component" value="Unassembled WGS sequence"/>
</dbReference>
<feature type="compositionally biased region" description="Polar residues" evidence="1">
    <location>
        <begin position="206"/>
        <end position="224"/>
    </location>
</feature>
<feature type="region of interest" description="Disordered" evidence="1">
    <location>
        <begin position="1"/>
        <end position="56"/>
    </location>
</feature>
<evidence type="ECO:0000313" key="2">
    <source>
        <dbReference type="EMBL" id="KAG2197132.1"/>
    </source>
</evidence>
<feature type="region of interest" description="Disordered" evidence="1">
    <location>
        <begin position="364"/>
        <end position="422"/>
    </location>
</feature>
<feature type="region of interest" description="Disordered" evidence="1">
    <location>
        <begin position="434"/>
        <end position="469"/>
    </location>
</feature>
<sequence length="469" mass="52766">MQDDPNRPIMVSEVPPRRQPSAMSFFSRLDRSRSAISESSSHKPKTRESSPSKNLTQTMIEKWVHMASGQRYENVVDAPDDLLPPWVSPIRPVQRNTPQSIELSSVIKDEESFADDNSDCSLPEIIDQTGPQLEEYSIQANDEYLSLSLSSEPEDASEAYRTPRHESSPANSLSSPSPDIFCSPLEDFYPEVAPEPYKTFRDNNSDTDSQATIQYDSQSDDSQYNMQENMLHENEVRNLSNSRKVAPYAYNSDFQPSTSNDSQVDVNIPESYNSNENQTNTETSSPTNSSRYEDAEENTSKTSSPILLLSPVNDAEIFQHHSPPHKSSDSQDRFFENLLFDASTETKSIESYVSSSRKQYLQCNSDTESSSQIKPASKLQKLNKDEKKGKGKHKESSSTRLVQSQEATKLNRLEHKPLKSTLKTPKTIETYFSNSLGTSQEGELDIGRESVPPSYGYLNTDAKKEDIDT</sequence>
<comment type="caution">
    <text evidence="2">The sequence shown here is derived from an EMBL/GenBank/DDBJ whole genome shotgun (WGS) entry which is preliminary data.</text>
</comment>
<evidence type="ECO:0000313" key="3">
    <source>
        <dbReference type="Proteomes" id="UP000603453"/>
    </source>
</evidence>
<feature type="region of interest" description="Disordered" evidence="1">
    <location>
        <begin position="144"/>
        <end position="224"/>
    </location>
</feature>
<accession>A0A8H7QQW6</accession>
<gene>
    <name evidence="2" type="ORF">INT47_004197</name>
</gene>
<feature type="compositionally biased region" description="Polar residues" evidence="1">
    <location>
        <begin position="252"/>
        <end position="265"/>
    </location>
</feature>
<feature type="compositionally biased region" description="Polar residues" evidence="1">
    <location>
        <begin position="399"/>
        <end position="408"/>
    </location>
</feature>